<comment type="function">
    <text evidence="11">Catalyzes the formation of phosphatidylethanolamine (PtdEtn) from phosphatidylserine (PtdSer).</text>
</comment>
<evidence type="ECO:0000256" key="2">
    <source>
        <dbReference type="ARBA" id="ARBA00022516"/>
    </source>
</evidence>
<comment type="subcellular location">
    <subcellularLocation>
        <location evidence="11">Cell membrane</location>
        <topology evidence="11">Peripheral membrane protein</topology>
    </subcellularLocation>
</comment>
<dbReference type="HAMAP" id="MF_00664">
    <property type="entry name" value="PS_decarb_PSD_A"/>
    <property type="match status" value="1"/>
</dbReference>
<gene>
    <name evidence="11" type="primary">psd</name>
    <name evidence="13" type="ORF">HCUR_01110</name>
</gene>
<evidence type="ECO:0000256" key="7">
    <source>
        <dbReference type="ARBA" id="ARBA00023209"/>
    </source>
</evidence>
<keyword evidence="5 11" id="KW-0472">Membrane</keyword>
<keyword evidence="1 11" id="KW-1003">Cell membrane</keyword>
<evidence type="ECO:0000313" key="14">
    <source>
        <dbReference type="Proteomes" id="UP000239425"/>
    </source>
</evidence>
<comment type="catalytic activity">
    <reaction evidence="11">
        <text>a 1,2-diacyl-sn-glycero-3-phospho-L-serine + H(+) = a 1,2-diacyl-sn-glycero-3-phosphoethanolamine + CO2</text>
        <dbReference type="Rhea" id="RHEA:20828"/>
        <dbReference type="ChEBI" id="CHEBI:15378"/>
        <dbReference type="ChEBI" id="CHEBI:16526"/>
        <dbReference type="ChEBI" id="CHEBI:57262"/>
        <dbReference type="ChEBI" id="CHEBI:64612"/>
        <dbReference type="EC" id="4.1.1.65"/>
    </reaction>
</comment>
<comment type="PTM">
    <text evidence="11">Is synthesized initially as an inactive proenzyme. Formation of the active enzyme involves a self-maturation process in which the active site pyruvoyl group is generated from an internal serine residue via an autocatalytic post-translational modification. Two non-identical subunits are generated from the proenzyme in this reaction, and the pyruvate is formed at the N-terminus of the alpha chain, which is derived from the carboxyl end of the proenzyme. The post-translation cleavage follows an unusual pathway, termed non-hydrolytic serinolysis, in which the side chain hydroxyl group of the serine supplies its oxygen atom to form the C-terminus of the beta chain, while the remainder of the serine residue undergoes an oxidative deamination to produce ammonia and the pyruvoyl prosthetic group on the alpha chain.</text>
</comment>
<keyword evidence="12" id="KW-1133">Transmembrane helix</keyword>
<keyword evidence="2 11" id="KW-0444">Lipid biosynthesis</keyword>
<dbReference type="Proteomes" id="UP000239425">
    <property type="component" value="Unassembled WGS sequence"/>
</dbReference>
<evidence type="ECO:0000256" key="5">
    <source>
        <dbReference type="ARBA" id="ARBA00023136"/>
    </source>
</evidence>
<dbReference type="GO" id="GO:0006646">
    <property type="term" value="P:phosphatidylethanolamine biosynthetic process"/>
    <property type="evidence" value="ECO:0007669"/>
    <property type="project" value="UniProtKB-UniRule"/>
</dbReference>
<name>A0A2S5R7X9_9PROT</name>
<dbReference type="GO" id="GO:0004609">
    <property type="term" value="F:phosphatidylserine decarboxylase activity"/>
    <property type="evidence" value="ECO:0007669"/>
    <property type="project" value="UniProtKB-UniRule"/>
</dbReference>
<dbReference type="AlphaFoldDB" id="A0A2S5R7X9"/>
<keyword evidence="10 11" id="KW-0670">Pyruvate</keyword>
<feature type="chain" id="PRO_5023465743" description="Phosphatidylserine decarboxylase beta chain" evidence="11">
    <location>
        <begin position="1"/>
        <end position="191"/>
    </location>
</feature>
<dbReference type="EMBL" id="PHHC01000102">
    <property type="protein sequence ID" value="PPE03441.1"/>
    <property type="molecule type" value="Genomic_DNA"/>
</dbReference>
<dbReference type="Pfam" id="PF02666">
    <property type="entry name" value="PS_Dcarbxylase"/>
    <property type="match status" value="1"/>
</dbReference>
<dbReference type="InterPro" id="IPR033175">
    <property type="entry name" value="PSD-A"/>
</dbReference>
<feature type="modified residue" description="Pyruvic acid (Ser); by autocatalysis" evidence="11">
    <location>
        <position position="192"/>
    </location>
</feature>
<evidence type="ECO:0000256" key="8">
    <source>
        <dbReference type="ARBA" id="ARBA00023239"/>
    </source>
</evidence>
<evidence type="ECO:0000256" key="9">
    <source>
        <dbReference type="ARBA" id="ARBA00023264"/>
    </source>
</evidence>
<feature type="chain" id="PRO_5023465744" description="Phosphatidylserine decarboxylase alpha chain" evidence="11">
    <location>
        <begin position="192"/>
        <end position="247"/>
    </location>
</feature>
<dbReference type="EC" id="4.1.1.65" evidence="11"/>
<accession>A0A2S5R7X9</accession>
<keyword evidence="9 11" id="KW-1208">Phospholipid metabolism</keyword>
<comment type="pathway">
    <text evidence="11">Phospholipid metabolism; phosphatidylethanolamine biosynthesis; phosphatidylethanolamine from CDP-diacylglycerol: step 2/2.</text>
</comment>
<dbReference type="PANTHER" id="PTHR35809">
    <property type="entry name" value="ARCHAETIDYLSERINE DECARBOXYLASE PROENZYME-RELATED"/>
    <property type="match status" value="1"/>
</dbReference>
<keyword evidence="3 11" id="KW-0210">Decarboxylase</keyword>
<comment type="subunit">
    <text evidence="11">Heterodimer of a large membrane-associated beta subunit and a small pyruvoyl-containing alpha subunit.</text>
</comment>
<comment type="cofactor">
    <cofactor evidence="11">
        <name>pyruvate</name>
        <dbReference type="ChEBI" id="CHEBI:15361"/>
    </cofactor>
    <text evidence="11">Binds 1 pyruvoyl group covalently per subunit.</text>
</comment>
<comment type="similarity">
    <text evidence="11">Belongs to the phosphatidylserine decarboxylase family. PSD-A subfamily.</text>
</comment>
<evidence type="ECO:0000256" key="12">
    <source>
        <dbReference type="SAM" id="Phobius"/>
    </source>
</evidence>
<dbReference type="InterPro" id="IPR003817">
    <property type="entry name" value="PS_Dcarbxylase"/>
</dbReference>
<evidence type="ECO:0000256" key="3">
    <source>
        <dbReference type="ARBA" id="ARBA00022793"/>
    </source>
</evidence>
<keyword evidence="6 11" id="KW-0865">Zymogen</keyword>
<evidence type="ECO:0000256" key="6">
    <source>
        <dbReference type="ARBA" id="ARBA00023145"/>
    </source>
</evidence>
<dbReference type="RefSeq" id="WP_104207075.1">
    <property type="nucleotide sequence ID" value="NZ_PHHC01000102.1"/>
</dbReference>
<proteinExistence type="inferred from homology"/>
<comment type="caution">
    <text evidence="13">The sequence shown here is derived from an EMBL/GenBank/DDBJ whole genome shotgun (WGS) entry which is preliminary data.</text>
</comment>
<keyword evidence="8 11" id="KW-0456">Lyase</keyword>
<keyword evidence="14" id="KW-1185">Reference proteome</keyword>
<feature type="transmembrane region" description="Helical" evidence="12">
    <location>
        <begin position="20"/>
        <end position="53"/>
    </location>
</feature>
<organism evidence="13 14">
    <name type="scientific">Holospora curviuscula</name>
    <dbReference type="NCBI Taxonomy" id="1082868"/>
    <lineage>
        <taxon>Bacteria</taxon>
        <taxon>Pseudomonadati</taxon>
        <taxon>Pseudomonadota</taxon>
        <taxon>Alphaproteobacteria</taxon>
        <taxon>Holosporales</taxon>
        <taxon>Holosporaceae</taxon>
        <taxon>Holospora</taxon>
    </lineage>
</organism>
<evidence type="ECO:0000256" key="10">
    <source>
        <dbReference type="ARBA" id="ARBA00023317"/>
    </source>
</evidence>
<feature type="site" description="Cleavage (non-hydrolytic); by autocatalysis" evidence="11">
    <location>
        <begin position="191"/>
        <end position="192"/>
    </location>
</feature>
<reference evidence="13 14" key="1">
    <citation type="submission" date="2017-11" db="EMBL/GenBank/DDBJ databases">
        <title>Comparative genomic analysis of Holospora spp., intranuclear symbionts of paramecia.</title>
        <authorList>
            <person name="Garushyants S.K."/>
            <person name="Beliavskaya A."/>
            <person name="Malko D.B."/>
            <person name="Logacheva M.D."/>
            <person name="Rautian M.S."/>
            <person name="Gelfand M.S."/>
        </authorList>
    </citation>
    <scope>NUCLEOTIDE SEQUENCE [LARGE SCALE GENOMIC DNA]</scope>
    <source>
        <strain evidence="14">02AZ16</strain>
    </source>
</reference>
<protein>
    <recommendedName>
        <fullName evidence="11">Phosphatidylserine decarboxylase proenzyme</fullName>
        <ecNumber evidence="11">4.1.1.65</ecNumber>
    </recommendedName>
    <component>
        <recommendedName>
            <fullName evidence="11">Phosphatidylserine decarboxylase alpha chain</fullName>
        </recommendedName>
    </component>
    <component>
        <recommendedName>
            <fullName evidence="11">Phosphatidylserine decarboxylase beta chain</fullName>
        </recommendedName>
    </component>
</protein>
<dbReference type="UniPathway" id="UPA00558">
    <property type="reaction ID" value="UER00616"/>
</dbReference>
<feature type="active site" description="Schiff-base intermediate with substrate; via pyruvic acid" evidence="11">
    <location>
        <position position="192"/>
    </location>
</feature>
<evidence type="ECO:0000256" key="1">
    <source>
        <dbReference type="ARBA" id="ARBA00022475"/>
    </source>
</evidence>
<keyword evidence="7 11" id="KW-0594">Phospholipid biosynthesis</keyword>
<dbReference type="OrthoDB" id="9790893at2"/>
<sequence>MFDTRLWNVMFAGRIDPRGWIFIGIGFCISALFFLVHTKLALFCSGITLGVALFFRDPDRCTPTKSDLIVSPADGLILDIVDCLAPAELDLGPGPWTRISIFLNLWDVHVNRFPVEGRVLQVSYSPGKFLEAFKDGASLENERCGVVIQVAQGFQVACVQIAGWLARRIVCDAHPEQLAQKGEKYGIICFGSRVDLYLPKPHVEILATPHQRTIAGETILGVLREEREHKSFITKQEAVLEIKKLII</sequence>
<evidence type="ECO:0000256" key="4">
    <source>
        <dbReference type="ARBA" id="ARBA00023098"/>
    </source>
</evidence>
<evidence type="ECO:0000313" key="13">
    <source>
        <dbReference type="EMBL" id="PPE03441.1"/>
    </source>
</evidence>
<keyword evidence="12" id="KW-0812">Transmembrane</keyword>
<dbReference type="PANTHER" id="PTHR35809:SF1">
    <property type="entry name" value="ARCHAETIDYLSERINE DECARBOXYLASE PROENZYME-RELATED"/>
    <property type="match status" value="1"/>
</dbReference>
<keyword evidence="4 11" id="KW-0443">Lipid metabolism</keyword>
<evidence type="ECO:0000256" key="11">
    <source>
        <dbReference type="HAMAP-Rule" id="MF_00664"/>
    </source>
</evidence>
<dbReference type="GO" id="GO:0005886">
    <property type="term" value="C:plasma membrane"/>
    <property type="evidence" value="ECO:0007669"/>
    <property type="project" value="UniProtKB-SubCell"/>
</dbReference>